<reference evidence="2 3" key="1">
    <citation type="submission" date="2016-03" db="EMBL/GenBank/DDBJ databases">
        <title>Cyphomyrmex costatus WGS genome.</title>
        <authorList>
            <person name="Nygaard S."/>
            <person name="Hu H."/>
            <person name="Boomsma J."/>
            <person name="Zhang G."/>
        </authorList>
    </citation>
    <scope>NUCLEOTIDE SEQUENCE [LARGE SCALE GENOMIC DNA]</scope>
    <source>
        <strain evidence="2">MS0001</strain>
        <tissue evidence="2">Whole body</tissue>
    </source>
</reference>
<dbReference type="InterPro" id="IPR043502">
    <property type="entry name" value="DNA/RNA_pol_sf"/>
</dbReference>
<organism evidence="2 3">
    <name type="scientific">Cyphomyrmex costatus</name>
    <dbReference type="NCBI Taxonomy" id="456900"/>
    <lineage>
        <taxon>Eukaryota</taxon>
        <taxon>Metazoa</taxon>
        <taxon>Ecdysozoa</taxon>
        <taxon>Arthropoda</taxon>
        <taxon>Hexapoda</taxon>
        <taxon>Insecta</taxon>
        <taxon>Pterygota</taxon>
        <taxon>Neoptera</taxon>
        <taxon>Endopterygota</taxon>
        <taxon>Hymenoptera</taxon>
        <taxon>Apocrita</taxon>
        <taxon>Aculeata</taxon>
        <taxon>Formicoidea</taxon>
        <taxon>Formicidae</taxon>
        <taxon>Myrmicinae</taxon>
        <taxon>Cyphomyrmex</taxon>
    </lineage>
</organism>
<dbReference type="PROSITE" id="PS50994">
    <property type="entry name" value="INTEGRASE"/>
    <property type="match status" value="1"/>
</dbReference>
<dbReference type="InterPro" id="IPR040676">
    <property type="entry name" value="DUF5641"/>
</dbReference>
<keyword evidence="3" id="KW-1185">Reference proteome</keyword>
<feature type="non-terminal residue" evidence="2">
    <location>
        <position position="1"/>
    </location>
</feature>
<dbReference type="PANTHER" id="PTHR47331:SF1">
    <property type="entry name" value="GAG-LIKE PROTEIN"/>
    <property type="match status" value="1"/>
</dbReference>
<dbReference type="EMBL" id="KQ977681">
    <property type="protein sequence ID" value="KYN00594.1"/>
    <property type="molecule type" value="Genomic_DNA"/>
</dbReference>
<dbReference type="InterPro" id="IPR012337">
    <property type="entry name" value="RNaseH-like_sf"/>
</dbReference>
<proteinExistence type="predicted"/>
<sequence length="494" mass="56577">RINNIEDIPKTNLLSTQESQCEETFQREYRRTDEGRFEVSLPFRADPNTLRESKAIAFKRLCSMERKFRKDPELQARYIEFMNEYVRLGHMSILPNDEEKGINYLPQHAVIKEASISTKLRVVFDASSPTTSGKSLNDCLLVGPTIQPKLFELLIRFRQHPYVLTGDIVKMYRQVMVKPEHRLHQCILWRDNPNKPVKTFTLNMVTYGVASAPYLRNKSGKVYLCLIVCMATKAIHLELVSDLSTEGFLNALKRFISRRGKCDSILSDNGRNFVGASQFLSQSDHQATIINYASNLGILWKFIPPHSPHMGGLWKANVKSVKTHLKAVINDTLLSFEEFYTVLTQIEAILNSRPLCPLSNSPDELEVLIPGHFLIGTSLMALPEKSVLDIPQNRINRYQLLTHLQQSFWKCWSKEYVAQLQQHTKWKTVVRNNELQIGKLVIIRDETSPPLKWRIGRICELHAGTDSPTRVVSLKITTGIIQRPLAKICVLPID</sequence>
<dbReference type="GO" id="GO:0071897">
    <property type="term" value="P:DNA biosynthetic process"/>
    <property type="evidence" value="ECO:0007669"/>
    <property type="project" value="UniProtKB-ARBA"/>
</dbReference>
<dbReference type="GO" id="GO:0042575">
    <property type="term" value="C:DNA polymerase complex"/>
    <property type="evidence" value="ECO:0007669"/>
    <property type="project" value="UniProtKB-ARBA"/>
</dbReference>
<dbReference type="GO" id="GO:0003676">
    <property type="term" value="F:nucleic acid binding"/>
    <property type="evidence" value="ECO:0007669"/>
    <property type="project" value="InterPro"/>
</dbReference>
<dbReference type="STRING" id="456900.A0A151IGM9"/>
<name>A0A151IGM9_9HYME</name>
<dbReference type="AlphaFoldDB" id="A0A151IGM9"/>
<protein>
    <recommendedName>
        <fullName evidence="1">Integrase catalytic domain-containing protein</fullName>
    </recommendedName>
</protein>
<dbReference type="InterPro" id="IPR036397">
    <property type="entry name" value="RNaseH_sf"/>
</dbReference>
<evidence type="ECO:0000313" key="2">
    <source>
        <dbReference type="EMBL" id="KYN00594.1"/>
    </source>
</evidence>
<dbReference type="SUPFAM" id="SSF53098">
    <property type="entry name" value="Ribonuclease H-like"/>
    <property type="match status" value="1"/>
</dbReference>
<dbReference type="Pfam" id="PF18701">
    <property type="entry name" value="DUF5641"/>
    <property type="match status" value="1"/>
</dbReference>
<feature type="domain" description="Integrase catalytic" evidence="1">
    <location>
        <begin position="192"/>
        <end position="378"/>
    </location>
</feature>
<gene>
    <name evidence="2" type="ORF">ALC62_08632</name>
</gene>
<evidence type="ECO:0000313" key="3">
    <source>
        <dbReference type="Proteomes" id="UP000078542"/>
    </source>
</evidence>
<dbReference type="Gene3D" id="3.30.420.10">
    <property type="entry name" value="Ribonuclease H-like superfamily/Ribonuclease H"/>
    <property type="match status" value="1"/>
</dbReference>
<dbReference type="PANTHER" id="PTHR47331">
    <property type="entry name" value="PHD-TYPE DOMAIN-CONTAINING PROTEIN"/>
    <property type="match status" value="1"/>
</dbReference>
<evidence type="ECO:0000259" key="1">
    <source>
        <dbReference type="PROSITE" id="PS50994"/>
    </source>
</evidence>
<dbReference type="GO" id="GO:0015074">
    <property type="term" value="P:DNA integration"/>
    <property type="evidence" value="ECO:0007669"/>
    <property type="project" value="InterPro"/>
</dbReference>
<dbReference type="SUPFAM" id="SSF56672">
    <property type="entry name" value="DNA/RNA polymerases"/>
    <property type="match status" value="1"/>
</dbReference>
<dbReference type="Proteomes" id="UP000078542">
    <property type="component" value="Unassembled WGS sequence"/>
</dbReference>
<dbReference type="InterPro" id="IPR001584">
    <property type="entry name" value="Integrase_cat-core"/>
</dbReference>
<dbReference type="Pfam" id="PF00665">
    <property type="entry name" value="rve"/>
    <property type="match status" value="1"/>
</dbReference>
<accession>A0A151IGM9</accession>